<dbReference type="InterPro" id="IPR008557">
    <property type="entry name" value="PhoX"/>
</dbReference>
<dbReference type="RefSeq" id="WP_179634470.1">
    <property type="nucleotide sequence ID" value="NZ_JACCFH010000001.1"/>
</dbReference>
<dbReference type="PROSITE" id="PS51318">
    <property type="entry name" value="TAT"/>
    <property type="match status" value="1"/>
</dbReference>
<proteinExistence type="predicted"/>
<comment type="caution">
    <text evidence="2">The sequence shown here is derived from an EMBL/GenBank/DDBJ whole genome shotgun (WGS) entry which is preliminary data.</text>
</comment>
<name>A0A7Y9UKH6_9BURK</name>
<evidence type="ECO:0000313" key="3">
    <source>
        <dbReference type="Proteomes" id="UP000518288"/>
    </source>
</evidence>
<dbReference type="AlphaFoldDB" id="A0A7Y9UKH6"/>
<dbReference type="Pfam" id="PF05787">
    <property type="entry name" value="PhoX"/>
    <property type="match status" value="1"/>
</dbReference>
<protein>
    <recommendedName>
        <fullName evidence="4">PhoX family phosphatase</fullName>
    </recommendedName>
</protein>
<sequence length="616" mass="65559">MPNPPRLEPWLASRALPITRRQSLGAGLATLLAGAMPWSVAGAATTPALLGRGIGFRSVPMTVTEPLAVPPGYTARVLCAWGDPVGLAQAQPMWRPDAGNTAAEQAQQAGMHHDGMAYFPLAGSARHGLLALNHEYTDERVLHADAASLAGGARTAEQVAKSMAAHGVSVVEVQADAAGRWSVVRPSRHARRITAATPMRLAGPAAGHALLKTAADPEARRVLGTFANCAANATPWGTYLTCEENFQGYFEPPTALDDHHRRWSLRSGGSASNGNWARWHLHDERFDLRRHPNEFHRFGWVVEIDPHDPTSTPVKRTALGRAVHEGAAVGVSKDGRAVVFMGEDARFESIFRFVSRDPIRPGGAAANRDLLDHGTLSVARFDAGGRGRWLPLVHGQGPLTADRGFADQAEVVVRTREAADALGATQMDRPEWTAVDAATGEVYVTLTNNSARGRPGQPGADAANPRAPNPTGHLLRWRHGGDLAAEAFAWDVFALGGGETPGDAFSSPDGLTIDARGVMWIATDATPMTQAAPGDRLWLPRNQLLACDPTAPGGPQMRRFLVAPEGSEVTGPVVAPDCRTLFVNLQHPDAGWPEAGQRPRSATVVITRDDGGLIGT</sequence>
<dbReference type="SUPFAM" id="SSF101898">
    <property type="entry name" value="NHL repeat"/>
    <property type="match status" value="1"/>
</dbReference>
<accession>A0A7Y9UKH6</accession>
<dbReference type="PANTHER" id="PTHR35399:SF2">
    <property type="entry name" value="DUF839 DOMAIN-CONTAINING PROTEIN"/>
    <property type="match status" value="1"/>
</dbReference>
<dbReference type="Proteomes" id="UP000518288">
    <property type="component" value="Unassembled WGS sequence"/>
</dbReference>
<evidence type="ECO:0008006" key="4">
    <source>
        <dbReference type="Google" id="ProtNLM"/>
    </source>
</evidence>
<organism evidence="2 3">
    <name type="scientific">Sphaerotilus montanus</name>
    <dbReference type="NCBI Taxonomy" id="522889"/>
    <lineage>
        <taxon>Bacteria</taxon>
        <taxon>Pseudomonadati</taxon>
        <taxon>Pseudomonadota</taxon>
        <taxon>Betaproteobacteria</taxon>
        <taxon>Burkholderiales</taxon>
        <taxon>Sphaerotilaceae</taxon>
        <taxon>Sphaerotilus</taxon>
    </lineage>
</organism>
<dbReference type="InterPro" id="IPR006311">
    <property type="entry name" value="TAT_signal"/>
</dbReference>
<dbReference type="EMBL" id="JACCFH010000001">
    <property type="protein sequence ID" value="NYG33735.1"/>
    <property type="molecule type" value="Genomic_DNA"/>
</dbReference>
<reference evidence="2 3" key="1">
    <citation type="submission" date="2020-07" db="EMBL/GenBank/DDBJ databases">
        <title>Genomic Encyclopedia of Archaeal and Bacterial Type Strains, Phase II (KMG-II): from individual species to whole genera.</title>
        <authorList>
            <person name="Goeker M."/>
        </authorList>
    </citation>
    <scope>NUCLEOTIDE SEQUENCE [LARGE SCALE GENOMIC DNA]</scope>
    <source>
        <strain evidence="2 3">DSM 21226</strain>
    </source>
</reference>
<feature type="region of interest" description="Disordered" evidence="1">
    <location>
        <begin position="448"/>
        <end position="467"/>
    </location>
</feature>
<keyword evidence="3" id="KW-1185">Reference proteome</keyword>
<dbReference type="PANTHER" id="PTHR35399">
    <property type="entry name" value="SLR8030 PROTEIN"/>
    <property type="match status" value="1"/>
</dbReference>
<gene>
    <name evidence="2" type="ORF">BDD16_002721</name>
</gene>
<evidence type="ECO:0000313" key="2">
    <source>
        <dbReference type="EMBL" id="NYG33735.1"/>
    </source>
</evidence>
<evidence type="ECO:0000256" key="1">
    <source>
        <dbReference type="SAM" id="MobiDB-lite"/>
    </source>
</evidence>